<dbReference type="Gene3D" id="3.10.180.10">
    <property type="entry name" value="2,3-Dihydroxybiphenyl 1,2-Dioxygenase, domain 1"/>
    <property type="match status" value="2"/>
</dbReference>
<evidence type="ECO:0000259" key="1">
    <source>
        <dbReference type="PROSITE" id="PS51819"/>
    </source>
</evidence>
<feature type="domain" description="VOC" evidence="1">
    <location>
        <begin position="8"/>
        <end position="132"/>
    </location>
</feature>
<dbReference type="InterPro" id="IPR037523">
    <property type="entry name" value="VOC_core"/>
</dbReference>
<dbReference type="Pfam" id="PF00903">
    <property type="entry name" value="Glyoxalase"/>
    <property type="match status" value="2"/>
</dbReference>
<organism evidence="2 3">
    <name type="scientific">Paenibacillus spiritus</name>
    <dbReference type="NCBI Taxonomy" id="2496557"/>
    <lineage>
        <taxon>Bacteria</taxon>
        <taxon>Bacillati</taxon>
        <taxon>Bacillota</taxon>
        <taxon>Bacilli</taxon>
        <taxon>Bacillales</taxon>
        <taxon>Paenibacillaceae</taxon>
        <taxon>Paenibacillus</taxon>
    </lineage>
</organism>
<proteinExistence type="predicted"/>
<reference evidence="2 3" key="1">
    <citation type="submission" date="2019-09" db="EMBL/GenBank/DDBJ databases">
        <title>Bacillus ochoae sp. nov., Paenibacillus whitsoniae sp. nov., Paenibacillus spiritus sp. nov. Isolated from the Mars Exploration Rover during spacecraft assembly.</title>
        <authorList>
            <person name="Seuylemezian A."/>
            <person name="Vaishampayan P."/>
        </authorList>
    </citation>
    <scope>NUCLEOTIDE SEQUENCE [LARGE SCALE GENOMIC DNA]</scope>
    <source>
        <strain evidence="2 3">MER_111</strain>
    </source>
</reference>
<name>A0A5J5GCA7_9BACL</name>
<dbReference type="PANTHER" id="PTHR36110">
    <property type="entry name" value="RING-CLEAVING DIOXYGENASE MHQE-RELATED"/>
    <property type="match status" value="1"/>
</dbReference>
<evidence type="ECO:0000313" key="3">
    <source>
        <dbReference type="Proteomes" id="UP000367750"/>
    </source>
</evidence>
<dbReference type="SUPFAM" id="SSF54593">
    <property type="entry name" value="Glyoxalase/Bleomycin resistance protein/Dihydroxybiphenyl dioxygenase"/>
    <property type="match status" value="1"/>
</dbReference>
<feature type="domain" description="VOC" evidence="1">
    <location>
        <begin position="153"/>
        <end position="270"/>
    </location>
</feature>
<protein>
    <submittedName>
        <fullName evidence="2">Ring-cleaving dioxygenase</fullName>
    </submittedName>
</protein>
<dbReference type="PANTHER" id="PTHR36110:SF2">
    <property type="entry name" value="RING-CLEAVING DIOXYGENASE MHQE-RELATED"/>
    <property type="match status" value="1"/>
</dbReference>
<dbReference type="EMBL" id="VYKK01000007">
    <property type="protein sequence ID" value="KAA9005796.1"/>
    <property type="molecule type" value="Genomic_DNA"/>
</dbReference>
<dbReference type="GO" id="GO:0051213">
    <property type="term" value="F:dioxygenase activity"/>
    <property type="evidence" value="ECO:0007669"/>
    <property type="project" value="UniProtKB-KW"/>
</dbReference>
<dbReference type="AlphaFoldDB" id="A0A5J5GCA7"/>
<dbReference type="InterPro" id="IPR029068">
    <property type="entry name" value="Glyas_Bleomycin-R_OHBP_Dase"/>
</dbReference>
<dbReference type="PROSITE" id="PS51819">
    <property type="entry name" value="VOC"/>
    <property type="match status" value="2"/>
</dbReference>
<gene>
    <name evidence="2" type="ORF">F4V43_06855</name>
</gene>
<dbReference type="Proteomes" id="UP000367750">
    <property type="component" value="Unassembled WGS sequence"/>
</dbReference>
<keyword evidence="2" id="KW-0223">Dioxygenase</keyword>
<sequence>MKTLHTAGIHHITAFVSDAQRNVDFYAGILGLRLVKRTINFDAPEVYHLYFGNESGAPGTVITFFPFKEGRKGRIGAGQVGITTYVIPPGSMDFWENRLEGYSIAAEHVERIGEKYLAFSDFDGLRIELVERAEGPSSGWSFGGVPPEHAVKGFGGAVLYSAAPAATAAALEHTLGLERIAEGDGYVRFRGSGDLGNVIDVKQAAPPLGHGGSGTVHHIAWRAKDDAEQLAWSDWVLERGFQPTPVQDRQYFNAIYFREDGGILFEIATDPPGFARDEEADRLGEKLMLPSWYEPHRAAIEAGLEPFVVREVEAGQR</sequence>
<evidence type="ECO:0000313" key="2">
    <source>
        <dbReference type="EMBL" id="KAA9005796.1"/>
    </source>
</evidence>
<dbReference type="InterPro" id="IPR004360">
    <property type="entry name" value="Glyas_Fos-R_dOase_dom"/>
</dbReference>
<keyword evidence="2" id="KW-0560">Oxidoreductase</keyword>
<keyword evidence="3" id="KW-1185">Reference proteome</keyword>
<dbReference type="OrthoDB" id="9785698at2"/>
<dbReference type="CDD" id="cd08347">
    <property type="entry name" value="PcpA_C_like"/>
    <property type="match status" value="1"/>
</dbReference>
<accession>A0A5J5GCA7</accession>
<dbReference type="RefSeq" id="WP_150457497.1">
    <property type="nucleotide sequence ID" value="NZ_VYKK01000007.1"/>
</dbReference>
<comment type="caution">
    <text evidence="2">The sequence shown here is derived from an EMBL/GenBank/DDBJ whole genome shotgun (WGS) entry which is preliminary data.</text>
</comment>
<dbReference type="InterPro" id="IPR052537">
    <property type="entry name" value="Extradiol_RC_dioxygenase"/>
</dbReference>